<proteinExistence type="predicted"/>
<accession>A0A3L8AEY9</accession>
<gene>
    <name evidence="1" type="ORF">D7Y07_05650</name>
</gene>
<protein>
    <submittedName>
        <fullName evidence="1">Uncharacterized protein</fullName>
    </submittedName>
</protein>
<evidence type="ECO:0000313" key="2">
    <source>
        <dbReference type="Proteomes" id="UP000267159"/>
    </source>
</evidence>
<sequence>MEIPAKVRQAAQYLVEMYGDHIEHLGQYQGAEAFYYRFPDDITAGFPPVYLLKGDVLREVGEFEALEIIGSFVENLSESDIE</sequence>
<dbReference type="AlphaFoldDB" id="A0A3L8AEY9"/>
<evidence type="ECO:0000313" key="1">
    <source>
        <dbReference type="EMBL" id="RLT80870.1"/>
    </source>
</evidence>
<reference evidence="1 2" key="1">
    <citation type="submission" date="2018-09" db="EMBL/GenBank/DDBJ databases">
        <title>Murine metabolic-syndrome-specific gut microbial biobank.</title>
        <authorList>
            <person name="Liu C."/>
        </authorList>
    </citation>
    <scope>NUCLEOTIDE SEQUENCE [LARGE SCALE GENOMIC DNA]</scope>
    <source>
        <strain evidence="1 2">0.1X-D8-26</strain>
    </source>
</reference>
<dbReference type="EMBL" id="RAZM01000012">
    <property type="protein sequence ID" value="RLT80870.1"/>
    <property type="molecule type" value="Genomic_DNA"/>
</dbReference>
<comment type="caution">
    <text evidence="1">The sequence shown here is derived from an EMBL/GenBank/DDBJ whole genome shotgun (WGS) entry which is preliminary data.</text>
</comment>
<dbReference type="Proteomes" id="UP000267159">
    <property type="component" value="Unassembled WGS sequence"/>
</dbReference>
<organism evidence="1 2">
    <name type="scientific">Bacteroides acidifaciens</name>
    <dbReference type="NCBI Taxonomy" id="85831"/>
    <lineage>
        <taxon>Bacteria</taxon>
        <taxon>Pseudomonadati</taxon>
        <taxon>Bacteroidota</taxon>
        <taxon>Bacteroidia</taxon>
        <taxon>Bacteroidales</taxon>
        <taxon>Bacteroidaceae</taxon>
        <taxon>Bacteroides</taxon>
    </lineage>
</organism>
<dbReference type="RefSeq" id="WP_121765523.1">
    <property type="nucleotide sequence ID" value="NZ_RAZM01000012.1"/>
</dbReference>
<name>A0A3L8AEY9_9BACE</name>